<name>A0A1X7TU49_AMPQE</name>
<keyword evidence="1" id="KW-1133">Transmembrane helix</keyword>
<sequence>MLSIVLRHGFSRHSYDISENPQVISYYKKRGKCPLSTLNALYMPHSLPIKKAKAEDVSKLASKYVPPYLQGFFMLTHPLLMMVLLIVMMTDDSIYK</sequence>
<dbReference type="AlphaFoldDB" id="A0A1X7TU49"/>
<reference evidence="2" key="1">
    <citation type="submission" date="2017-05" db="UniProtKB">
        <authorList>
            <consortium name="EnsemblMetazoa"/>
        </authorList>
    </citation>
    <scope>IDENTIFICATION</scope>
</reference>
<dbReference type="EnsemblMetazoa" id="Aqu2.1.18568_001">
    <property type="protein sequence ID" value="Aqu2.1.18568_001"/>
    <property type="gene ID" value="Aqu2.1.18568"/>
</dbReference>
<accession>A0A1X7TU49</accession>
<evidence type="ECO:0000313" key="2">
    <source>
        <dbReference type="EnsemblMetazoa" id="Aqu2.1.18568_001"/>
    </source>
</evidence>
<organism evidence="2">
    <name type="scientific">Amphimedon queenslandica</name>
    <name type="common">Sponge</name>
    <dbReference type="NCBI Taxonomy" id="400682"/>
    <lineage>
        <taxon>Eukaryota</taxon>
        <taxon>Metazoa</taxon>
        <taxon>Porifera</taxon>
        <taxon>Demospongiae</taxon>
        <taxon>Heteroscleromorpha</taxon>
        <taxon>Haplosclerida</taxon>
        <taxon>Niphatidae</taxon>
        <taxon>Amphimedon</taxon>
    </lineage>
</organism>
<keyword evidence="1" id="KW-0812">Transmembrane</keyword>
<keyword evidence="1" id="KW-0472">Membrane</keyword>
<proteinExistence type="predicted"/>
<dbReference type="InParanoid" id="A0A1X7TU49"/>
<evidence type="ECO:0000256" key="1">
    <source>
        <dbReference type="SAM" id="Phobius"/>
    </source>
</evidence>
<feature type="transmembrane region" description="Helical" evidence="1">
    <location>
        <begin position="68"/>
        <end position="88"/>
    </location>
</feature>
<protein>
    <submittedName>
        <fullName evidence="2">Uncharacterized protein</fullName>
    </submittedName>
</protein>